<reference evidence="3" key="2">
    <citation type="journal article" date="2014" name="ISME J.">
        <title>Microbial stratification in low pH oxic and suboxic macroscopic growths along an acid mine drainage.</title>
        <authorList>
            <person name="Mendez-Garcia C."/>
            <person name="Mesa V."/>
            <person name="Sprenger R.R."/>
            <person name="Richter M."/>
            <person name="Diez M.S."/>
            <person name="Solano J."/>
            <person name="Bargiela R."/>
            <person name="Golyshina O.V."/>
            <person name="Manteca A."/>
            <person name="Ramos J.L."/>
            <person name="Gallego J.R."/>
            <person name="Llorente I."/>
            <person name="Martins Dos Santos V.A."/>
            <person name="Jensen O.N."/>
            <person name="Pelaez A.I."/>
            <person name="Sanchez J."/>
            <person name="Ferrer M."/>
        </authorList>
    </citation>
    <scope>NUCLEOTIDE SEQUENCE</scope>
</reference>
<feature type="region of interest" description="Disordered" evidence="2">
    <location>
        <begin position="1"/>
        <end position="25"/>
    </location>
</feature>
<comment type="similarity">
    <text evidence="1">Belongs to the phD/YefM antitoxin family.</text>
</comment>
<dbReference type="InterPro" id="IPR036165">
    <property type="entry name" value="YefM-like_sf"/>
</dbReference>
<dbReference type="EMBL" id="AUZX01000295">
    <property type="protein sequence ID" value="EQD80908.1"/>
    <property type="molecule type" value="Genomic_DNA"/>
</dbReference>
<feature type="compositionally biased region" description="Polar residues" evidence="2">
    <location>
        <begin position="1"/>
        <end position="17"/>
    </location>
</feature>
<dbReference type="AlphaFoldDB" id="T1CGE6"/>
<evidence type="ECO:0000313" key="3">
    <source>
        <dbReference type="EMBL" id="EQD80908.1"/>
    </source>
</evidence>
<evidence type="ECO:0000256" key="2">
    <source>
        <dbReference type="SAM" id="MobiDB-lite"/>
    </source>
</evidence>
<protein>
    <submittedName>
        <fullName evidence="3">Prevent-host-death family protein</fullName>
    </submittedName>
</protein>
<name>T1CGE6_9ZZZZ</name>
<accession>T1CGE6</accession>
<dbReference type="Gene3D" id="3.40.1620.10">
    <property type="entry name" value="YefM-like domain"/>
    <property type="match status" value="1"/>
</dbReference>
<gene>
    <name evidence="3" type="ORF">B1A_00391</name>
</gene>
<comment type="caution">
    <text evidence="3">The sequence shown here is derived from an EMBL/GenBank/DDBJ whole genome shotgun (WGS) entry which is preliminary data.</text>
</comment>
<organism evidence="3">
    <name type="scientific">mine drainage metagenome</name>
    <dbReference type="NCBI Taxonomy" id="410659"/>
    <lineage>
        <taxon>unclassified sequences</taxon>
        <taxon>metagenomes</taxon>
        <taxon>ecological metagenomes</taxon>
    </lineage>
</organism>
<dbReference type="Pfam" id="PF02604">
    <property type="entry name" value="PhdYeFM_antitox"/>
    <property type="match status" value="1"/>
</dbReference>
<evidence type="ECO:0000256" key="1">
    <source>
        <dbReference type="ARBA" id="ARBA00009981"/>
    </source>
</evidence>
<dbReference type="InterPro" id="IPR006442">
    <property type="entry name" value="Antitoxin_Phd/YefM"/>
</dbReference>
<dbReference type="SUPFAM" id="SSF143120">
    <property type="entry name" value="YefM-like"/>
    <property type="match status" value="1"/>
</dbReference>
<reference evidence="3" key="1">
    <citation type="submission" date="2013-08" db="EMBL/GenBank/DDBJ databases">
        <authorList>
            <person name="Mendez C."/>
            <person name="Richter M."/>
            <person name="Ferrer M."/>
            <person name="Sanchez J."/>
        </authorList>
    </citation>
    <scope>NUCLEOTIDE SEQUENCE</scope>
</reference>
<dbReference type="NCBIfam" id="TIGR01552">
    <property type="entry name" value="phd_fam"/>
    <property type="match status" value="1"/>
</dbReference>
<sequence>MAMSITTLSSREFNQDASGAKKAARRGPVFITDRGRPAHVLLSIEEYTRLTGNQPGIAELLAMPKGETVEFDPPRLRDSLRRAVKLR</sequence>
<proteinExistence type="inferred from homology"/>